<evidence type="ECO:0000256" key="1">
    <source>
        <dbReference type="ARBA" id="ARBA00004651"/>
    </source>
</evidence>
<dbReference type="PANTHER" id="PTHR37937">
    <property type="entry name" value="CONJUGATIVE TRANSFER: DNA TRANSPORT"/>
    <property type="match status" value="1"/>
</dbReference>
<evidence type="ECO:0000256" key="5">
    <source>
        <dbReference type="ARBA" id="ARBA00022989"/>
    </source>
</evidence>
<dbReference type="Gene3D" id="3.40.50.300">
    <property type="entry name" value="P-loop containing nucleotide triphosphate hydrolases"/>
    <property type="match status" value="1"/>
</dbReference>
<dbReference type="PANTHER" id="PTHR37937:SF1">
    <property type="entry name" value="CONJUGATIVE TRANSFER: DNA TRANSPORT"/>
    <property type="match status" value="1"/>
</dbReference>
<evidence type="ECO:0000313" key="8">
    <source>
        <dbReference type="Proteomes" id="UP000032360"/>
    </source>
</evidence>
<dbReference type="Proteomes" id="UP000032360">
    <property type="component" value="Unassembled WGS sequence"/>
</dbReference>
<dbReference type="SUPFAM" id="SSF52540">
    <property type="entry name" value="P-loop containing nucleoside triphosphate hydrolases"/>
    <property type="match status" value="1"/>
</dbReference>
<comment type="similarity">
    <text evidence="2">Belongs to the VirD4/TraG family.</text>
</comment>
<dbReference type="AlphaFoldDB" id="A0A0D8HIP4"/>
<dbReference type="InterPro" id="IPR027417">
    <property type="entry name" value="P-loop_NTPase"/>
</dbReference>
<dbReference type="CDD" id="cd01127">
    <property type="entry name" value="TrwB_TraG_TraD_VirD4"/>
    <property type="match status" value="1"/>
</dbReference>
<reference evidence="7 8" key="1">
    <citation type="submission" date="2015-01" db="EMBL/GenBank/DDBJ databases">
        <title>Draft genome of the acidophilic iron oxidizer Acidithrix ferrooxidans strain Py-F3.</title>
        <authorList>
            <person name="Poehlein A."/>
            <person name="Eisen S."/>
            <person name="Schloemann M."/>
            <person name="Johnson B.D."/>
            <person name="Daniel R."/>
            <person name="Muehling M."/>
        </authorList>
    </citation>
    <scope>NUCLEOTIDE SEQUENCE [LARGE SCALE GENOMIC DNA]</scope>
    <source>
        <strain evidence="7 8">Py-F3</strain>
    </source>
</reference>
<dbReference type="GO" id="GO:0005886">
    <property type="term" value="C:plasma membrane"/>
    <property type="evidence" value="ECO:0007669"/>
    <property type="project" value="UniProtKB-SubCell"/>
</dbReference>
<dbReference type="InterPro" id="IPR003688">
    <property type="entry name" value="TraG/VirD4"/>
</dbReference>
<sequence length="461" mass="50356">MRQLFYVGKGKRGEVRLSSESHLLVLGPPRCGKTRNIVMPNLNELDCAVVVTSTKEDIFNETFRIRQKLGRIWIFDPLESVPLDDSQTIRLNFSPVTSTCDFERAVLMARAMLGASVTGARGGSLSFWEERAEAVIAPLLLAANVAGWSMVEVMDSIENKELESAISILEANSHPEAARTLASISLSAPKELSGITSTAAGILSGYRTPKVLRSAKMANFSPSDFVSSKDTVYIVAPSTHQAILAPIVLGLLQSIREAAYSQAALDQRMAKSSRPRPSVALLLDEMANIAPIRDLSSILSEGASQGILVMGILQDLSQARSRWPGLSDGFLTLFGNTAIFPGIADVRTLSDLSILSGERIVELPTKSKSTRGYRQESLTSSFKPLLAPHEISTGIKGELLLYVTRSGFSRVLVDNRDSPSFSFRKRGFGDTTRKREIRASFSRRLSQGNYKDKKRDDGLSI</sequence>
<comment type="caution">
    <text evidence="7">The sequence shown here is derived from an EMBL/GenBank/DDBJ whole genome shotgun (WGS) entry which is preliminary data.</text>
</comment>
<protein>
    <submittedName>
        <fullName evidence="7">Conjugal transfer protein TraG</fullName>
    </submittedName>
</protein>
<dbReference type="InterPro" id="IPR051539">
    <property type="entry name" value="T4SS-coupling_protein"/>
</dbReference>
<keyword evidence="8" id="KW-1185">Reference proteome</keyword>
<proteinExistence type="inferred from homology"/>
<keyword evidence="3" id="KW-1003">Cell membrane</keyword>
<organism evidence="7 8">
    <name type="scientific">Acidithrix ferrooxidans</name>
    <dbReference type="NCBI Taxonomy" id="1280514"/>
    <lineage>
        <taxon>Bacteria</taxon>
        <taxon>Bacillati</taxon>
        <taxon>Actinomycetota</taxon>
        <taxon>Acidimicrobiia</taxon>
        <taxon>Acidimicrobiales</taxon>
        <taxon>Acidimicrobiaceae</taxon>
        <taxon>Acidithrix</taxon>
    </lineage>
</organism>
<evidence type="ECO:0000256" key="2">
    <source>
        <dbReference type="ARBA" id="ARBA00008806"/>
    </source>
</evidence>
<evidence type="ECO:0000256" key="3">
    <source>
        <dbReference type="ARBA" id="ARBA00022475"/>
    </source>
</evidence>
<keyword evidence="5" id="KW-1133">Transmembrane helix</keyword>
<keyword evidence="4" id="KW-0812">Transmembrane</keyword>
<evidence type="ECO:0000313" key="7">
    <source>
        <dbReference type="EMBL" id="KJF16936.1"/>
    </source>
</evidence>
<evidence type="ECO:0000256" key="6">
    <source>
        <dbReference type="ARBA" id="ARBA00023136"/>
    </source>
</evidence>
<gene>
    <name evidence="7" type="primary">traG</name>
    <name evidence="7" type="ORF">AXFE_22190</name>
</gene>
<dbReference type="STRING" id="1280514.AXFE_22190"/>
<name>A0A0D8HIP4_9ACTN</name>
<dbReference type="Pfam" id="PF02534">
    <property type="entry name" value="T4SS-DNA_transf"/>
    <property type="match status" value="1"/>
</dbReference>
<dbReference type="EMBL" id="JXYS01000070">
    <property type="protein sequence ID" value="KJF16936.1"/>
    <property type="molecule type" value="Genomic_DNA"/>
</dbReference>
<keyword evidence="6" id="KW-0472">Membrane</keyword>
<comment type="subcellular location">
    <subcellularLocation>
        <location evidence="1">Cell membrane</location>
        <topology evidence="1">Multi-pass membrane protein</topology>
    </subcellularLocation>
</comment>
<evidence type="ECO:0000256" key="4">
    <source>
        <dbReference type="ARBA" id="ARBA00022692"/>
    </source>
</evidence>
<accession>A0A0D8HIP4</accession>